<sequence length="435" mass="49665">MKMWSHQEIREAFLKYFTNHNHLVIGNSSLVPVNDSTLLLINSGMAPLKPFFTGEKVPPHKRLCNIQECVRTNDIESVGDRYHLTFFEMMGNWSIGDYFKREAIELAWRMISEVFKFDTSRIYVTVYAGDNKLPGVPPDDESQKIWESLIPSERIVRLGAGSNFWGPAGAYGPCGPCTEVFFDRGENYGCGKSTCGLDCECGRFLEIWNAGVFMQYYLQENGTFTELPFKSVDAGAGLERFAVVLQAVDSVYETDLLKLIVETIVLRSNLPTDNRSIRIIVDHLRCSTFMIADGIRPANLGKEYILRRLLRRTFLHSKLVGIDTAVLQEAAMIIQKVFSPYYPELKSVRELVRQVLEQELSGFEKTLNRGLREFDKIVSRSSNTISGDDAFKLHDTLGFPIEMTKELAHIRGLAIDEERFKKRFEEHRSRSRGKI</sequence>
<organism evidence="12">
    <name type="scientific">candidate division CPR3 bacterium</name>
    <dbReference type="NCBI Taxonomy" id="2268181"/>
    <lineage>
        <taxon>Bacteria</taxon>
        <taxon>Bacteria division CPR3</taxon>
    </lineage>
</organism>
<dbReference type="InterPro" id="IPR018164">
    <property type="entry name" value="Ala-tRNA-synth_IIc_N"/>
</dbReference>
<proteinExistence type="inferred from homology"/>
<comment type="similarity">
    <text evidence="1">Belongs to the class-II aminoacyl-tRNA synthetase family.</text>
</comment>
<dbReference type="AlphaFoldDB" id="A0A7V3JAC6"/>
<evidence type="ECO:0000256" key="1">
    <source>
        <dbReference type="ARBA" id="ARBA00008226"/>
    </source>
</evidence>
<keyword evidence="4 12" id="KW-0436">Ligase</keyword>
<dbReference type="InterPro" id="IPR050058">
    <property type="entry name" value="Ala-tRNA_ligase"/>
</dbReference>
<dbReference type="Pfam" id="PF01411">
    <property type="entry name" value="tRNA-synt_2c"/>
    <property type="match status" value="1"/>
</dbReference>
<dbReference type="InterPro" id="IPR018162">
    <property type="entry name" value="Ala-tRNA-ligase_IIc_anticod-bd"/>
</dbReference>
<dbReference type="EMBL" id="DTGG01000087">
    <property type="protein sequence ID" value="HFZ09037.1"/>
    <property type="molecule type" value="Genomic_DNA"/>
</dbReference>
<protein>
    <recommendedName>
        <fullName evidence="2 10">Alanine--tRNA ligase</fullName>
        <ecNumber evidence="2 10">6.1.1.7</ecNumber>
    </recommendedName>
</protein>
<evidence type="ECO:0000256" key="9">
    <source>
        <dbReference type="ARBA" id="ARBA00023146"/>
    </source>
</evidence>
<keyword evidence="7" id="KW-0694">RNA-binding</keyword>
<dbReference type="InterPro" id="IPR002318">
    <property type="entry name" value="Ala-tRNA-lgiase_IIc"/>
</dbReference>
<dbReference type="GO" id="GO:0005524">
    <property type="term" value="F:ATP binding"/>
    <property type="evidence" value="ECO:0007669"/>
    <property type="project" value="UniProtKB-KW"/>
</dbReference>
<evidence type="ECO:0000256" key="6">
    <source>
        <dbReference type="ARBA" id="ARBA00022840"/>
    </source>
</evidence>
<accession>A0A7V3JAC6</accession>
<keyword evidence="5" id="KW-0547">Nucleotide-binding</keyword>
<evidence type="ECO:0000256" key="7">
    <source>
        <dbReference type="ARBA" id="ARBA00022884"/>
    </source>
</evidence>
<evidence type="ECO:0000256" key="4">
    <source>
        <dbReference type="ARBA" id="ARBA00022598"/>
    </source>
</evidence>
<reference evidence="12" key="1">
    <citation type="journal article" date="2020" name="mSystems">
        <title>Genome- and Community-Level Interaction Insights into Carbon Utilization and Element Cycling Functions of Hydrothermarchaeota in Hydrothermal Sediment.</title>
        <authorList>
            <person name="Zhou Z."/>
            <person name="Liu Y."/>
            <person name="Xu W."/>
            <person name="Pan J."/>
            <person name="Luo Z.H."/>
            <person name="Li M."/>
        </authorList>
    </citation>
    <scope>NUCLEOTIDE SEQUENCE [LARGE SCALE GENOMIC DNA]</scope>
    <source>
        <strain evidence="12">SpSt-757</strain>
    </source>
</reference>
<keyword evidence="3" id="KW-0820">tRNA-binding</keyword>
<dbReference type="GO" id="GO:0004813">
    <property type="term" value="F:alanine-tRNA ligase activity"/>
    <property type="evidence" value="ECO:0007669"/>
    <property type="project" value="UniProtKB-UniRule"/>
</dbReference>
<feature type="domain" description="Alanyl-transfer RNA synthetases family profile" evidence="11">
    <location>
        <begin position="4"/>
        <end position="435"/>
    </location>
</feature>
<dbReference type="NCBIfam" id="TIGR00344">
    <property type="entry name" value="alaS"/>
    <property type="match status" value="1"/>
</dbReference>
<evidence type="ECO:0000313" key="12">
    <source>
        <dbReference type="EMBL" id="HFZ09037.1"/>
    </source>
</evidence>
<dbReference type="InterPro" id="IPR018165">
    <property type="entry name" value="Ala-tRNA-synth_IIc_core"/>
</dbReference>
<evidence type="ECO:0000256" key="2">
    <source>
        <dbReference type="ARBA" id="ARBA00013168"/>
    </source>
</evidence>
<dbReference type="PROSITE" id="PS50860">
    <property type="entry name" value="AA_TRNA_LIGASE_II_ALA"/>
    <property type="match status" value="1"/>
</dbReference>
<evidence type="ECO:0000256" key="8">
    <source>
        <dbReference type="ARBA" id="ARBA00022917"/>
    </source>
</evidence>
<evidence type="ECO:0000256" key="5">
    <source>
        <dbReference type="ARBA" id="ARBA00022741"/>
    </source>
</evidence>
<name>A0A7V3JAC6_UNCC3</name>
<evidence type="ECO:0000256" key="10">
    <source>
        <dbReference type="NCBIfam" id="TIGR00344"/>
    </source>
</evidence>
<dbReference type="GO" id="GO:0005829">
    <property type="term" value="C:cytosol"/>
    <property type="evidence" value="ECO:0007669"/>
    <property type="project" value="TreeGrafter"/>
</dbReference>
<evidence type="ECO:0000256" key="3">
    <source>
        <dbReference type="ARBA" id="ARBA00022555"/>
    </source>
</evidence>
<dbReference type="CDD" id="cd00673">
    <property type="entry name" value="AlaRS_core"/>
    <property type="match status" value="1"/>
</dbReference>
<dbReference type="PANTHER" id="PTHR11777">
    <property type="entry name" value="ALANYL-TRNA SYNTHETASE"/>
    <property type="match status" value="1"/>
</dbReference>
<dbReference type="GO" id="GO:0002161">
    <property type="term" value="F:aminoacyl-tRNA deacylase activity"/>
    <property type="evidence" value="ECO:0007669"/>
    <property type="project" value="TreeGrafter"/>
</dbReference>
<dbReference type="Gene3D" id="3.30.930.10">
    <property type="entry name" value="Bira Bifunctional Protein, Domain 2"/>
    <property type="match status" value="1"/>
</dbReference>
<dbReference type="PRINTS" id="PR00980">
    <property type="entry name" value="TRNASYNTHALA"/>
</dbReference>
<keyword evidence="8" id="KW-0648">Protein biosynthesis</keyword>
<gene>
    <name evidence="12" type="primary">alaS</name>
    <name evidence="12" type="ORF">ENV41_02765</name>
</gene>
<dbReference type="SUPFAM" id="SSF55681">
    <property type="entry name" value="Class II aaRS and biotin synthetases"/>
    <property type="match status" value="1"/>
</dbReference>
<keyword evidence="9" id="KW-0030">Aminoacyl-tRNA synthetase</keyword>
<dbReference type="PANTHER" id="PTHR11777:SF9">
    <property type="entry name" value="ALANINE--TRNA LIGASE, CYTOPLASMIC"/>
    <property type="match status" value="1"/>
</dbReference>
<dbReference type="InterPro" id="IPR045864">
    <property type="entry name" value="aa-tRNA-synth_II/BPL/LPL"/>
</dbReference>
<keyword evidence="6" id="KW-0067">ATP-binding</keyword>
<comment type="caution">
    <text evidence="12">The sequence shown here is derived from an EMBL/GenBank/DDBJ whole genome shotgun (WGS) entry which is preliminary data.</text>
</comment>
<dbReference type="EC" id="6.1.1.7" evidence="2 10"/>
<dbReference type="GO" id="GO:0000049">
    <property type="term" value="F:tRNA binding"/>
    <property type="evidence" value="ECO:0007669"/>
    <property type="project" value="UniProtKB-KW"/>
</dbReference>
<evidence type="ECO:0000259" key="11">
    <source>
        <dbReference type="PROSITE" id="PS50860"/>
    </source>
</evidence>
<dbReference type="GO" id="GO:0006419">
    <property type="term" value="P:alanyl-tRNA aminoacylation"/>
    <property type="evidence" value="ECO:0007669"/>
    <property type="project" value="UniProtKB-UniRule"/>
</dbReference>
<dbReference type="SUPFAM" id="SSF101353">
    <property type="entry name" value="Putative anticodon-binding domain of alanyl-tRNA synthetase (AlaRS)"/>
    <property type="match status" value="1"/>
</dbReference>